<organism evidence="5 6">
    <name type="scientific">Striga hermonthica</name>
    <name type="common">Purple witchweed</name>
    <name type="synonym">Buchnera hermonthica</name>
    <dbReference type="NCBI Taxonomy" id="68872"/>
    <lineage>
        <taxon>Eukaryota</taxon>
        <taxon>Viridiplantae</taxon>
        <taxon>Streptophyta</taxon>
        <taxon>Embryophyta</taxon>
        <taxon>Tracheophyta</taxon>
        <taxon>Spermatophyta</taxon>
        <taxon>Magnoliopsida</taxon>
        <taxon>eudicotyledons</taxon>
        <taxon>Gunneridae</taxon>
        <taxon>Pentapetalae</taxon>
        <taxon>asterids</taxon>
        <taxon>lamiids</taxon>
        <taxon>Lamiales</taxon>
        <taxon>Orobanchaceae</taxon>
        <taxon>Buchnereae</taxon>
        <taxon>Striga</taxon>
    </lineage>
</organism>
<dbReference type="InterPro" id="IPR005202">
    <property type="entry name" value="TF_GRAS"/>
</dbReference>
<keyword evidence="1" id="KW-0805">Transcription regulation</keyword>
<evidence type="ECO:0000256" key="1">
    <source>
        <dbReference type="ARBA" id="ARBA00023015"/>
    </source>
</evidence>
<keyword evidence="6" id="KW-1185">Reference proteome</keyword>
<sequence length="430" mass="48702">MYQEDGSSSVTTNSSPLQMMSPPPPGVTSPYPWLKELKPEERGLCLIHLLLTCASHVATGSLENANLALDQISYLASPHGDTIQRIAFYFSRALADRLLRAWPGIYKAFHSSTNPYPLAQEKFLARKMFSECCLFMRVAFLIRNQAIMESMEGEKMVHVIDLCAAEPTQWCALIRDLSARPQGPPHLRITAIHQHKEVLDHMAHVLTEQAEKLDIPFQFNPVLSTIDRLDFEKLRVKTGEALAVSSTLQLHTLLASQSNKYGIGSHLQRELLNKDIDTFLSALRGLSPKVVVVTEQDSDHNGKNLMERLSGSLYFYAALFDCLESTLPRESLQRLTMEKVLFGEEIKDIIACEGAERRERHESLGKWRRTFELAGFANVASSYYSMLRAKRLVQSSSNCEGYRIKEENGCVVICWQDRPMYSVSAWRCKR</sequence>
<dbReference type="Pfam" id="PF03514">
    <property type="entry name" value="GRAS"/>
    <property type="match status" value="1"/>
</dbReference>
<proteinExistence type="inferred from homology"/>
<dbReference type="PROSITE" id="PS50985">
    <property type="entry name" value="GRAS"/>
    <property type="match status" value="1"/>
</dbReference>
<feature type="compositionally biased region" description="Polar residues" evidence="4">
    <location>
        <begin position="1"/>
        <end position="13"/>
    </location>
</feature>
<evidence type="ECO:0000313" key="6">
    <source>
        <dbReference type="Proteomes" id="UP001153555"/>
    </source>
</evidence>
<dbReference type="Proteomes" id="UP001153555">
    <property type="component" value="Unassembled WGS sequence"/>
</dbReference>
<accession>A0A9N7MJY1</accession>
<dbReference type="EMBL" id="CACSLK010011299">
    <property type="protein sequence ID" value="CAA0813209.1"/>
    <property type="molecule type" value="Genomic_DNA"/>
</dbReference>
<comment type="caution">
    <text evidence="5">The sequence shown here is derived from an EMBL/GenBank/DDBJ whole genome shotgun (WGS) entry which is preliminary data.</text>
</comment>
<evidence type="ECO:0000313" key="5">
    <source>
        <dbReference type="EMBL" id="CAA0813209.1"/>
    </source>
</evidence>
<comment type="caution">
    <text evidence="3">Lacks conserved residue(s) required for the propagation of feature annotation.</text>
</comment>
<evidence type="ECO:0000256" key="2">
    <source>
        <dbReference type="ARBA" id="ARBA00023163"/>
    </source>
</evidence>
<evidence type="ECO:0000256" key="4">
    <source>
        <dbReference type="SAM" id="MobiDB-lite"/>
    </source>
</evidence>
<feature type="region of interest" description="Leucine repeat II (LRII)" evidence="3">
    <location>
        <begin position="201"/>
        <end position="233"/>
    </location>
</feature>
<name>A0A9N7MJY1_STRHE</name>
<comment type="similarity">
    <text evidence="3">Belongs to the GRAS family.</text>
</comment>
<dbReference type="PANTHER" id="PTHR31636">
    <property type="entry name" value="OSJNBA0084A10.13 PROTEIN-RELATED"/>
    <property type="match status" value="1"/>
</dbReference>
<protein>
    <submittedName>
        <fullName evidence="5">Scarecrow-like protein 3</fullName>
    </submittedName>
</protein>
<feature type="region of interest" description="Disordered" evidence="4">
    <location>
        <begin position="1"/>
        <end position="25"/>
    </location>
</feature>
<evidence type="ECO:0000256" key="3">
    <source>
        <dbReference type="PROSITE-ProRule" id="PRU01191"/>
    </source>
</evidence>
<dbReference type="AlphaFoldDB" id="A0A9N7MJY1"/>
<keyword evidence="2" id="KW-0804">Transcription</keyword>
<feature type="short sequence motif" description="LXXLL motif" evidence="3">
    <location>
        <begin position="250"/>
        <end position="254"/>
    </location>
</feature>
<gene>
    <name evidence="5" type="ORF">SHERM_13768</name>
</gene>
<feature type="short sequence motif" description="VHIID" evidence="3">
    <location>
        <begin position="157"/>
        <end position="161"/>
    </location>
</feature>
<feature type="region of interest" description="SAW" evidence="3">
    <location>
        <begin position="351"/>
        <end position="427"/>
    </location>
</feature>
<feature type="region of interest" description="VHIID" evidence="3">
    <location>
        <begin position="126"/>
        <end position="191"/>
    </location>
</feature>
<dbReference type="OrthoDB" id="762338at2759"/>
<reference evidence="5" key="1">
    <citation type="submission" date="2019-12" db="EMBL/GenBank/DDBJ databases">
        <authorList>
            <person name="Scholes J."/>
        </authorList>
    </citation>
    <scope>NUCLEOTIDE SEQUENCE</scope>
</reference>